<dbReference type="RefSeq" id="XP_033389619.1">
    <property type="nucleotide sequence ID" value="XM_033530762.1"/>
</dbReference>
<evidence type="ECO:0000256" key="3">
    <source>
        <dbReference type="SAM" id="MobiDB-lite"/>
    </source>
</evidence>
<dbReference type="InterPro" id="IPR023606">
    <property type="entry name" value="CoA-Trfase_III_dom_1_sf"/>
</dbReference>
<dbReference type="InterPro" id="IPR003673">
    <property type="entry name" value="CoA-Trfase_fam_III"/>
</dbReference>
<dbReference type="EMBL" id="ML978066">
    <property type="protein sequence ID" value="KAF2021280.1"/>
    <property type="molecule type" value="Genomic_DNA"/>
</dbReference>
<protein>
    <submittedName>
        <fullName evidence="4">Alpha-methylacyl-CoA racemase</fullName>
    </submittedName>
</protein>
<dbReference type="OrthoDB" id="16747at2759"/>
<dbReference type="InterPro" id="IPR050509">
    <property type="entry name" value="CoA-transferase_III"/>
</dbReference>
<dbReference type="GO" id="GO:0016853">
    <property type="term" value="F:isomerase activity"/>
    <property type="evidence" value="ECO:0007669"/>
    <property type="project" value="UniProtKB-KW"/>
</dbReference>
<gene>
    <name evidence="4" type="ORF">BU24DRAFT_446332</name>
</gene>
<dbReference type="GeneID" id="54288159"/>
<accession>A0A6A5Y8Y7</accession>
<reference evidence="4" key="1">
    <citation type="journal article" date="2020" name="Stud. Mycol.">
        <title>101 Dothideomycetes genomes: a test case for predicting lifestyles and emergence of pathogens.</title>
        <authorList>
            <person name="Haridas S."/>
            <person name="Albert R."/>
            <person name="Binder M."/>
            <person name="Bloem J."/>
            <person name="Labutti K."/>
            <person name="Salamov A."/>
            <person name="Andreopoulos B."/>
            <person name="Baker S."/>
            <person name="Barry K."/>
            <person name="Bills G."/>
            <person name="Bluhm B."/>
            <person name="Cannon C."/>
            <person name="Castanera R."/>
            <person name="Culley D."/>
            <person name="Daum C."/>
            <person name="Ezra D."/>
            <person name="Gonzalez J."/>
            <person name="Henrissat B."/>
            <person name="Kuo A."/>
            <person name="Liang C."/>
            <person name="Lipzen A."/>
            <person name="Lutzoni F."/>
            <person name="Magnuson J."/>
            <person name="Mondo S."/>
            <person name="Nolan M."/>
            <person name="Ohm R."/>
            <person name="Pangilinan J."/>
            <person name="Park H.-J."/>
            <person name="Ramirez L."/>
            <person name="Alfaro M."/>
            <person name="Sun H."/>
            <person name="Tritt A."/>
            <person name="Yoshinaga Y."/>
            <person name="Zwiers L.-H."/>
            <person name="Turgeon B."/>
            <person name="Goodwin S."/>
            <person name="Spatafora J."/>
            <person name="Crous P."/>
            <person name="Grigoriev I."/>
        </authorList>
    </citation>
    <scope>NUCLEOTIDE SEQUENCE</scope>
    <source>
        <strain evidence="4">CBS 175.79</strain>
    </source>
</reference>
<dbReference type="InterPro" id="IPR044855">
    <property type="entry name" value="CoA-Trfase_III_dom3_sf"/>
</dbReference>
<dbReference type="FunFam" id="3.30.1540.10:FF:000004">
    <property type="entry name" value="Probable alpha-methylacyl-CoA racemase mcr"/>
    <property type="match status" value="1"/>
</dbReference>
<evidence type="ECO:0000256" key="2">
    <source>
        <dbReference type="ARBA" id="ARBA00023235"/>
    </source>
</evidence>
<sequence length="395" mass="42729">MAHQPPPLTGIRVLEFAGLAPGPFAGMLLADYGATVLRLDRAPAQPTSDQLTRRKTSICVNMKSPDGLALIKKIIPQVDVVIDPFRPGVLEKAGLSPEDVLLKLNPRLIVGRMTGFRRDGKYSMMAGHDINYIAVSGVLSIFGRKGEKPYPPGNVVGDFAGGGAMCFLGILLALLAREKSGYGQVVEANMVDGSAILATMPRLGMKNEVWKRERGTNMLDGGAPYYGTYETKDGKYMAVGAIEPQFYAALLKGLELTPADLPGHRDNRADWPRLTEFFTSVFKKKTRSEWEAIFDGTDACCTPVFTQADLEAQGFDQRPAVTLKSTPAYAIHEGEDSRPAAVGQGIGVEGSGWSEKGLEPGAGGEDTLGRWLGWKKGRHYDVENQGLVLKDTSKL</sequence>
<dbReference type="SUPFAM" id="SSF89796">
    <property type="entry name" value="CoA-transferase family III (CaiB/BaiF)"/>
    <property type="match status" value="1"/>
</dbReference>
<dbReference type="PANTHER" id="PTHR48228">
    <property type="entry name" value="SUCCINYL-COA--D-CITRAMALATE COA-TRANSFERASE"/>
    <property type="match status" value="1"/>
</dbReference>
<dbReference type="PANTHER" id="PTHR48228:SF5">
    <property type="entry name" value="ALPHA-METHYLACYL-COA RACEMASE"/>
    <property type="match status" value="1"/>
</dbReference>
<evidence type="ECO:0000313" key="4">
    <source>
        <dbReference type="EMBL" id="KAF2021280.1"/>
    </source>
</evidence>
<name>A0A6A5Y8Y7_9PLEO</name>
<evidence type="ECO:0000256" key="1">
    <source>
        <dbReference type="ARBA" id="ARBA00008383"/>
    </source>
</evidence>
<keyword evidence="2" id="KW-0413">Isomerase</keyword>
<dbReference type="Gene3D" id="3.40.50.10540">
    <property type="entry name" value="Crotonobetainyl-coa:carnitine coa-transferase, domain 1"/>
    <property type="match status" value="1"/>
</dbReference>
<dbReference type="Gene3D" id="3.30.1540.10">
    <property type="entry name" value="formyl-coa transferase, domain 3"/>
    <property type="match status" value="1"/>
</dbReference>
<proteinExistence type="inferred from homology"/>
<keyword evidence="5" id="KW-1185">Reference proteome</keyword>
<dbReference type="Pfam" id="PF02515">
    <property type="entry name" value="CoA_transf_3"/>
    <property type="match status" value="1"/>
</dbReference>
<dbReference type="AlphaFoldDB" id="A0A6A5Y8Y7"/>
<dbReference type="Proteomes" id="UP000799778">
    <property type="component" value="Unassembled WGS sequence"/>
</dbReference>
<evidence type="ECO:0000313" key="5">
    <source>
        <dbReference type="Proteomes" id="UP000799778"/>
    </source>
</evidence>
<comment type="similarity">
    <text evidence="1">Belongs to the CoA-transferase III family.</text>
</comment>
<feature type="region of interest" description="Disordered" evidence="3">
    <location>
        <begin position="340"/>
        <end position="364"/>
    </location>
</feature>
<organism evidence="4 5">
    <name type="scientific">Aaosphaeria arxii CBS 175.79</name>
    <dbReference type="NCBI Taxonomy" id="1450172"/>
    <lineage>
        <taxon>Eukaryota</taxon>
        <taxon>Fungi</taxon>
        <taxon>Dikarya</taxon>
        <taxon>Ascomycota</taxon>
        <taxon>Pezizomycotina</taxon>
        <taxon>Dothideomycetes</taxon>
        <taxon>Pleosporomycetidae</taxon>
        <taxon>Pleosporales</taxon>
        <taxon>Pleosporales incertae sedis</taxon>
        <taxon>Aaosphaeria</taxon>
    </lineage>
</organism>